<feature type="region of interest" description="Disordered" evidence="1">
    <location>
        <begin position="493"/>
        <end position="540"/>
    </location>
</feature>
<reference evidence="3 4" key="1">
    <citation type="journal article" date="2013" name="Nature">
        <title>The genomes of four tapeworm species reveal adaptations to parasitism.</title>
        <authorList>
            <person name="Tsai I.J."/>
            <person name="Zarowiecki M."/>
            <person name="Holroyd N."/>
            <person name="Garciarrubio A."/>
            <person name="Sanchez-Flores A."/>
            <person name="Brooks K.L."/>
            <person name="Tracey A."/>
            <person name="Bobes R.J."/>
            <person name="Fragoso G."/>
            <person name="Sciutto E."/>
            <person name="Aslett M."/>
            <person name="Beasley H."/>
            <person name="Bennett H.M."/>
            <person name="Cai J."/>
            <person name="Camicia F."/>
            <person name="Clark R."/>
            <person name="Cucher M."/>
            <person name="De Silva N."/>
            <person name="Day T.A."/>
            <person name="Deplazes P."/>
            <person name="Estrada K."/>
            <person name="Fernandez C."/>
            <person name="Holland P.W."/>
            <person name="Hou J."/>
            <person name="Hu S."/>
            <person name="Huckvale T."/>
            <person name="Hung S.S."/>
            <person name="Kamenetzky L."/>
            <person name="Keane J.A."/>
            <person name="Kiss F."/>
            <person name="Koziol U."/>
            <person name="Lambert O."/>
            <person name="Liu K."/>
            <person name="Luo X."/>
            <person name="Luo Y."/>
            <person name="Macchiaroli N."/>
            <person name="Nichol S."/>
            <person name="Paps J."/>
            <person name="Parkinson J."/>
            <person name="Pouchkina-Stantcheva N."/>
            <person name="Riddiford N."/>
            <person name="Rosenzvit M."/>
            <person name="Salinas G."/>
            <person name="Wasmuth J.D."/>
            <person name="Zamanian M."/>
            <person name="Zheng Y."/>
            <person name="Cai X."/>
            <person name="Soberon X."/>
            <person name="Olson P.D."/>
            <person name="Laclette J.P."/>
            <person name="Brehm K."/>
            <person name="Berriman M."/>
            <person name="Garciarrubio A."/>
            <person name="Bobes R.J."/>
            <person name="Fragoso G."/>
            <person name="Sanchez-Flores A."/>
            <person name="Estrada K."/>
            <person name="Cevallos M.A."/>
            <person name="Morett E."/>
            <person name="Gonzalez V."/>
            <person name="Portillo T."/>
            <person name="Ochoa-Leyva A."/>
            <person name="Jose M.V."/>
            <person name="Sciutto E."/>
            <person name="Landa A."/>
            <person name="Jimenez L."/>
            <person name="Valdes V."/>
            <person name="Carrero J.C."/>
            <person name="Larralde C."/>
            <person name="Morales-Montor J."/>
            <person name="Limon-Lason J."/>
            <person name="Soberon X."/>
            <person name="Laclette J.P."/>
        </authorList>
    </citation>
    <scope>NUCLEOTIDE SEQUENCE [LARGE SCALE GENOMIC DNA]</scope>
</reference>
<dbReference type="InterPro" id="IPR013087">
    <property type="entry name" value="Znf_C2H2_type"/>
</dbReference>
<evidence type="ECO:0000313" key="3">
    <source>
        <dbReference type="EMBL" id="CDS16837.1"/>
    </source>
</evidence>
<feature type="compositionally biased region" description="Low complexity" evidence="1">
    <location>
        <begin position="580"/>
        <end position="595"/>
    </location>
</feature>
<feature type="region of interest" description="Disordered" evidence="1">
    <location>
        <begin position="580"/>
        <end position="609"/>
    </location>
</feature>
<evidence type="ECO:0000313" key="5">
    <source>
        <dbReference type="WBParaSite" id="EgrG_000954300"/>
    </source>
</evidence>
<feature type="compositionally biased region" description="Polar residues" evidence="1">
    <location>
        <begin position="349"/>
        <end position="358"/>
    </location>
</feature>
<name>A0A068WGP3_ECHGR</name>
<feature type="region of interest" description="Disordered" evidence="1">
    <location>
        <begin position="625"/>
        <end position="654"/>
    </location>
</feature>
<feature type="compositionally biased region" description="Basic residues" evidence="1">
    <location>
        <begin position="100"/>
        <end position="109"/>
    </location>
</feature>
<dbReference type="OrthoDB" id="5863628at2759"/>
<dbReference type="AlphaFoldDB" id="A0A068WGP3"/>
<feature type="region of interest" description="Disordered" evidence="1">
    <location>
        <begin position="283"/>
        <end position="385"/>
    </location>
</feature>
<dbReference type="GO" id="GO:0005634">
    <property type="term" value="C:nucleus"/>
    <property type="evidence" value="ECO:0007669"/>
    <property type="project" value="TreeGrafter"/>
</dbReference>
<feature type="compositionally biased region" description="Low complexity" evidence="1">
    <location>
        <begin position="1"/>
        <end position="16"/>
    </location>
</feature>
<dbReference type="PROSITE" id="PS00028">
    <property type="entry name" value="ZINC_FINGER_C2H2_1"/>
    <property type="match status" value="1"/>
</dbReference>
<reference evidence="5" key="3">
    <citation type="submission" date="2020-10" db="UniProtKB">
        <authorList>
            <consortium name="WormBaseParasite"/>
        </authorList>
    </citation>
    <scope>IDENTIFICATION</scope>
</reference>
<feature type="compositionally biased region" description="Polar residues" evidence="1">
    <location>
        <begin position="199"/>
        <end position="209"/>
    </location>
</feature>
<accession>A0A068WGP3</accession>
<sequence>MPSGSTSTMTSAATVVPAPPGVFATSMPPELPNSSSPVPSSEDRESISSNESRKRRTTSVANGVAAATGVKSLSSSSYSTPPQFIIDSNKTGSPTSSFSKLRKKVKSSRSRVSQNGGTYCVNKPLKVTIRRTNAHSHTLDSSQLDGRLSPSSVYSSVPGDDEKSPVLPSGLPESFRSPSPHCMSNLKGVDSYGGKKDVATSTVDSSTMTEPDLLGPCEPGSKIVLEGIVWLETPGMMVVNAHWRGRAFLGTFLDASKNTLGPSCPDKMISSLSMVKCKPNWGGPSSTSSGAYRSSTSGANAASTSSGPIRTRSAIAAAEDPSMASRRRALPSSASSGRGRRRRRGIGMVTSSSTTSLPTDGIDSSLGDQDDGAAVSNTLSDTPSTSDFACPQLGCKKRFADIIGVRFHLDQCHAQRQEQEAHATEASNIAIVEVHSSSSPTGQAPPQLAKVNSNGGGCSLEPMDEDPPPPKLDRGPTADEVVESSGMAMCEPPTASPAYSDISDDAPAAPQKSRSTVEVGRRPWPPPTVVNQPQTQPMDWSAAGRRVVPSGKSPYDYAPASQPPPTGITLAPFAAAAVAGGASGGSPYAHQQSQQSHHRHRPLNIPPTAHASDKLFQAHFANLMAAGGNPSNNTNNSQPPNRQSPQVIPPGISQHHTQTLPLSIQNLPSWSFRRALTSMCGVNSSFLPFLYSPSLIYPYPGRNFIGQFTIS</sequence>
<proteinExistence type="predicted"/>
<dbReference type="PANTHER" id="PTHR21564:SF5">
    <property type="entry name" value="SCRIBBLER, ISOFORM J"/>
    <property type="match status" value="1"/>
</dbReference>
<dbReference type="InterPro" id="IPR040010">
    <property type="entry name" value="ZN608/ZN609"/>
</dbReference>
<feature type="compositionally biased region" description="Polar residues" evidence="1">
    <location>
        <begin position="435"/>
        <end position="444"/>
    </location>
</feature>
<dbReference type="PANTHER" id="PTHR21564">
    <property type="entry name" value="BRAKELESS PROTEIN"/>
    <property type="match status" value="1"/>
</dbReference>
<feature type="compositionally biased region" description="Low complexity" evidence="1">
    <location>
        <begin position="629"/>
        <end position="646"/>
    </location>
</feature>
<protein>
    <submittedName>
        <fullName evidence="3 5">Zinc finger protein 609</fullName>
    </submittedName>
</protein>
<feature type="compositionally biased region" description="Polar residues" evidence="1">
    <location>
        <begin position="375"/>
        <end position="385"/>
    </location>
</feature>
<feature type="compositionally biased region" description="Polar residues" evidence="1">
    <location>
        <begin position="136"/>
        <end position="155"/>
    </location>
</feature>
<dbReference type="WBParaSite" id="EgrG_000954300">
    <property type="protein sequence ID" value="EgrG_000954300"/>
    <property type="gene ID" value="EgrG_000954300"/>
</dbReference>
<evidence type="ECO:0000256" key="1">
    <source>
        <dbReference type="SAM" id="MobiDB-lite"/>
    </source>
</evidence>
<gene>
    <name evidence="5" type="primary">EGR_02065</name>
    <name evidence="3" type="ORF">EgrG_000954300</name>
</gene>
<feature type="region of interest" description="Disordered" evidence="1">
    <location>
        <begin position="1"/>
        <end position="119"/>
    </location>
</feature>
<evidence type="ECO:0000259" key="2">
    <source>
        <dbReference type="PROSITE" id="PS00028"/>
    </source>
</evidence>
<dbReference type="EMBL" id="LK028577">
    <property type="protein sequence ID" value="CDS16837.1"/>
    <property type="molecule type" value="Genomic_DNA"/>
</dbReference>
<evidence type="ECO:0000313" key="4">
    <source>
        <dbReference type="Proteomes" id="UP000492820"/>
    </source>
</evidence>
<feature type="domain" description="C2H2-type" evidence="2">
    <location>
        <begin position="390"/>
        <end position="413"/>
    </location>
</feature>
<feature type="compositionally biased region" description="Polar residues" evidence="1">
    <location>
        <begin position="80"/>
        <end position="95"/>
    </location>
</feature>
<feature type="region of interest" description="Disordered" evidence="1">
    <location>
        <begin position="435"/>
        <end position="479"/>
    </location>
</feature>
<dbReference type="GO" id="GO:0006357">
    <property type="term" value="P:regulation of transcription by RNA polymerase II"/>
    <property type="evidence" value="ECO:0007669"/>
    <property type="project" value="TreeGrafter"/>
</dbReference>
<feature type="compositionally biased region" description="Low complexity" evidence="1">
    <location>
        <begin position="285"/>
        <end position="307"/>
    </location>
</feature>
<organism evidence="3">
    <name type="scientific">Echinococcus granulosus</name>
    <name type="common">Hydatid tapeworm</name>
    <dbReference type="NCBI Taxonomy" id="6210"/>
    <lineage>
        <taxon>Eukaryota</taxon>
        <taxon>Metazoa</taxon>
        <taxon>Spiralia</taxon>
        <taxon>Lophotrochozoa</taxon>
        <taxon>Platyhelminthes</taxon>
        <taxon>Cestoda</taxon>
        <taxon>Eucestoda</taxon>
        <taxon>Cyclophyllidea</taxon>
        <taxon>Taeniidae</taxon>
        <taxon>Echinococcus</taxon>
        <taxon>Echinococcus granulosus group</taxon>
    </lineage>
</organism>
<dbReference type="Proteomes" id="UP000492820">
    <property type="component" value="Unassembled WGS sequence"/>
</dbReference>
<reference evidence="3" key="2">
    <citation type="submission" date="2014-06" db="EMBL/GenBank/DDBJ databases">
        <authorList>
            <person name="Aslett M."/>
        </authorList>
    </citation>
    <scope>NUCLEOTIDE SEQUENCE</scope>
</reference>
<feature type="region of interest" description="Disordered" evidence="1">
    <location>
        <begin position="136"/>
        <end position="216"/>
    </location>
</feature>